<reference evidence="2" key="1">
    <citation type="journal article" date="2021" name="bioRxiv">
        <title>Whole Genome Assembly and Annotation of Northern Wild Rice, Zizania palustris L., Supports a Whole Genome Duplication in the Zizania Genus.</title>
        <authorList>
            <person name="Haas M."/>
            <person name="Kono T."/>
            <person name="Macchietto M."/>
            <person name="Millas R."/>
            <person name="McGilp L."/>
            <person name="Shao M."/>
            <person name="Duquette J."/>
            <person name="Hirsch C.N."/>
            <person name="Kimball J."/>
        </authorList>
    </citation>
    <scope>NUCLEOTIDE SEQUENCE</scope>
    <source>
        <tissue evidence="2">Fresh leaf tissue</tissue>
    </source>
</reference>
<sequence>MHFDEVICFSSVPTALSLYESRAGPGVTDASGGATCSRPRTSSATSAMSLSFLMLWMAIVSSPFMSSGDLLPSPMAWSISVSDESSSSAAKQGDGVGSGDRA</sequence>
<protein>
    <submittedName>
        <fullName evidence="2">Uncharacterized protein</fullName>
    </submittedName>
</protein>
<dbReference type="AlphaFoldDB" id="A0A8J5SWV5"/>
<comment type="caution">
    <text evidence="2">The sequence shown here is derived from an EMBL/GenBank/DDBJ whole genome shotgun (WGS) entry which is preliminary data.</text>
</comment>
<evidence type="ECO:0000313" key="2">
    <source>
        <dbReference type="EMBL" id="KAG8082183.1"/>
    </source>
</evidence>
<dbReference type="Proteomes" id="UP000729402">
    <property type="component" value="Unassembled WGS sequence"/>
</dbReference>
<reference evidence="2" key="2">
    <citation type="submission" date="2021-02" db="EMBL/GenBank/DDBJ databases">
        <authorList>
            <person name="Kimball J.A."/>
            <person name="Haas M.W."/>
            <person name="Macchietto M."/>
            <person name="Kono T."/>
            <person name="Duquette J."/>
            <person name="Shao M."/>
        </authorList>
    </citation>
    <scope>NUCLEOTIDE SEQUENCE</scope>
    <source>
        <tissue evidence="2">Fresh leaf tissue</tissue>
    </source>
</reference>
<evidence type="ECO:0000313" key="3">
    <source>
        <dbReference type="Proteomes" id="UP000729402"/>
    </source>
</evidence>
<dbReference type="EMBL" id="JAAALK010000086">
    <property type="protein sequence ID" value="KAG8082183.1"/>
    <property type="molecule type" value="Genomic_DNA"/>
</dbReference>
<accession>A0A8J5SWV5</accession>
<gene>
    <name evidence="2" type="ORF">GUJ93_ZPchr0014g47391</name>
</gene>
<keyword evidence="3" id="KW-1185">Reference proteome</keyword>
<feature type="region of interest" description="Disordered" evidence="1">
    <location>
        <begin position="81"/>
        <end position="102"/>
    </location>
</feature>
<evidence type="ECO:0000256" key="1">
    <source>
        <dbReference type="SAM" id="MobiDB-lite"/>
    </source>
</evidence>
<proteinExistence type="predicted"/>
<name>A0A8J5SWV5_ZIZPA</name>
<organism evidence="2 3">
    <name type="scientific">Zizania palustris</name>
    <name type="common">Northern wild rice</name>
    <dbReference type="NCBI Taxonomy" id="103762"/>
    <lineage>
        <taxon>Eukaryota</taxon>
        <taxon>Viridiplantae</taxon>
        <taxon>Streptophyta</taxon>
        <taxon>Embryophyta</taxon>
        <taxon>Tracheophyta</taxon>
        <taxon>Spermatophyta</taxon>
        <taxon>Magnoliopsida</taxon>
        <taxon>Liliopsida</taxon>
        <taxon>Poales</taxon>
        <taxon>Poaceae</taxon>
        <taxon>BOP clade</taxon>
        <taxon>Oryzoideae</taxon>
        <taxon>Oryzeae</taxon>
        <taxon>Zizaniinae</taxon>
        <taxon>Zizania</taxon>
    </lineage>
</organism>